<dbReference type="EMBL" id="CAEZWJ010000015">
    <property type="protein sequence ID" value="CAB4652037.1"/>
    <property type="molecule type" value="Genomic_DNA"/>
</dbReference>
<evidence type="ECO:0000313" key="2">
    <source>
        <dbReference type="EMBL" id="CAB4652037.1"/>
    </source>
</evidence>
<dbReference type="PANTHER" id="PTHR36836:SF1">
    <property type="entry name" value="COLANIC ACID BIOSYNTHESIS PROTEIN WCAK"/>
    <property type="match status" value="1"/>
</dbReference>
<reference evidence="2" key="1">
    <citation type="submission" date="2020-05" db="EMBL/GenBank/DDBJ databases">
        <authorList>
            <person name="Chiriac C."/>
            <person name="Salcher M."/>
            <person name="Ghai R."/>
            <person name="Kavagutti S V."/>
        </authorList>
    </citation>
    <scope>NUCLEOTIDE SEQUENCE</scope>
</reference>
<evidence type="ECO:0000259" key="1">
    <source>
        <dbReference type="Pfam" id="PF04230"/>
    </source>
</evidence>
<protein>
    <submittedName>
        <fullName evidence="2">Unannotated protein</fullName>
    </submittedName>
</protein>
<proteinExistence type="predicted"/>
<gene>
    <name evidence="2" type="ORF">UFOPK2214_00661</name>
</gene>
<sequence length="412" mass="43775">MSATQRQVSIVGAALSANKGAAAMLETVIAKLPTTMGDCTFNILTTYPEADAPKIPSGAPARVVGLQPLRLALMEIPIACLALVARTMRLPLGWVRTRACRSILDSSVVVDVAGISFVDGRGIPITVYNSLMTGLSLLLGVPTVKAAQALGPFQTQPNRLLAKLVLPRLAAVCARGSRTREHLDTLQLSSVTNVADLAFSLDESENLPDSVMAALAPLQQKFVVVMPSSVVRGLYESTGADYVSAVAELIRKIRSATGLAVVIAPHSYRVGHPEGRMNDGPVCQQVAAALSDDEMVIDVDADLSAGELRHLIGMGQVLVTSRFHAMISGLSTCTPTVVVGWSHKYREVLDDFGLADFGMDSTTLSHPEEIVEQVKRCISNASEIEMQIRQALPAVKERSALNFSIIAGAAKP</sequence>
<name>A0A6J6KQE3_9ZZZZ</name>
<dbReference type="AlphaFoldDB" id="A0A6J6KQE3"/>
<dbReference type="Pfam" id="PF04230">
    <property type="entry name" value="PS_pyruv_trans"/>
    <property type="match status" value="1"/>
</dbReference>
<dbReference type="PANTHER" id="PTHR36836">
    <property type="entry name" value="COLANIC ACID BIOSYNTHESIS PROTEIN WCAK"/>
    <property type="match status" value="1"/>
</dbReference>
<accession>A0A6J6KQE3</accession>
<feature type="domain" description="Polysaccharide pyruvyl transferase" evidence="1">
    <location>
        <begin position="90"/>
        <end position="343"/>
    </location>
</feature>
<dbReference type="InterPro" id="IPR007345">
    <property type="entry name" value="Polysacch_pyruvyl_Trfase"/>
</dbReference>
<organism evidence="2">
    <name type="scientific">freshwater metagenome</name>
    <dbReference type="NCBI Taxonomy" id="449393"/>
    <lineage>
        <taxon>unclassified sequences</taxon>
        <taxon>metagenomes</taxon>
        <taxon>ecological metagenomes</taxon>
    </lineage>
</organism>